<evidence type="ECO:0000313" key="7">
    <source>
        <dbReference type="Proteomes" id="UP000827889"/>
    </source>
</evidence>
<dbReference type="Pfam" id="PF00010">
    <property type="entry name" value="HLH"/>
    <property type="match status" value="1"/>
</dbReference>
<evidence type="ECO:0000259" key="6">
    <source>
        <dbReference type="PROSITE" id="PS50888"/>
    </source>
</evidence>
<proteinExistence type="predicted"/>
<dbReference type="Proteomes" id="UP000827889">
    <property type="component" value="Chromosome 1"/>
</dbReference>
<feature type="region of interest" description="Disordered" evidence="5">
    <location>
        <begin position="230"/>
        <end position="365"/>
    </location>
</feature>
<dbReference type="PANTHER" id="PTHR12565">
    <property type="entry name" value="STEROL REGULATORY ELEMENT-BINDING PROTEIN"/>
    <property type="match status" value="1"/>
</dbReference>
<evidence type="ECO:0000256" key="3">
    <source>
        <dbReference type="ARBA" id="ARBA00023163"/>
    </source>
</evidence>
<dbReference type="InterPro" id="IPR024097">
    <property type="entry name" value="bHLH_ZIP_TF"/>
</dbReference>
<keyword evidence="7" id="KW-1185">Reference proteome</keyword>
<dbReference type="GeneID" id="115733871"/>
<reference evidence="8" key="2">
    <citation type="submission" date="2025-08" db="UniProtKB">
        <authorList>
            <consortium name="RefSeq"/>
        </authorList>
    </citation>
    <scope>IDENTIFICATION</scope>
    <source>
        <tissue evidence="8">Leaf</tissue>
    </source>
</reference>
<dbReference type="CDD" id="cd18919">
    <property type="entry name" value="bHLH_AtBPE_like"/>
    <property type="match status" value="1"/>
</dbReference>
<keyword evidence="4" id="KW-0539">Nucleus</keyword>
<dbReference type="InterPro" id="IPR011598">
    <property type="entry name" value="bHLH_dom"/>
</dbReference>
<feature type="domain" description="BHLH" evidence="6">
    <location>
        <begin position="379"/>
        <end position="429"/>
    </location>
</feature>
<feature type="compositionally biased region" description="Basic and acidic residues" evidence="5">
    <location>
        <begin position="316"/>
        <end position="335"/>
    </location>
</feature>
<keyword evidence="2" id="KW-0805">Transcription regulation</keyword>
<dbReference type="RefSeq" id="XP_048132141.1">
    <property type="nucleotide sequence ID" value="XM_048276184.1"/>
</dbReference>
<dbReference type="InterPro" id="IPR036638">
    <property type="entry name" value="HLH_DNA-bd_sf"/>
</dbReference>
<dbReference type="SMART" id="SM00353">
    <property type="entry name" value="HLH"/>
    <property type="match status" value="1"/>
</dbReference>
<evidence type="ECO:0000256" key="5">
    <source>
        <dbReference type="SAM" id="MobiDB-lite"/>
    </source>
</evidence>
<feature type="compositionally biased region" description="Basic residues" evidence="5">
    <location>
        <begin position="293"/>
        <end position="303"/>
    </location>
</feature>
<evidence type="ECO:0000313" key="8">
    <source>
        <dbReference type="RefSeq" id="XP_048132141.1"/>
    </source>
</evidence>
<dbReference type="PROSITE" id="PS50888">
    <property type="entry name" value="BHLH"/>
    <property type="match status" value="1"/>
</dbReference>
<keyword evidence="3" id="KW-0804">Transcription</keyword>
<evidence type="ECO:0000256" key="2">
    <source>
        <dbReference type="ARBA" id="ARBA00023015"/>
    </source>
</evidence>
<comment type="subcellular location">
    <subcellularLocation>
        <location evidence="1">Nucleus</location>
    </subcellularLocation>
</comment>
<dbReference type="SUPFAM" id="SSF47459">
    <property type="entry name" value="HLH, helix-loop-helix DNA-binding domain"/>
    <property type="match status" value="1"/>
</dbReference>
<evidence type="ECO:0000256" key="4">
    <source>
        <dbReference type="ARBA" id="ARBA00023242"/>
    </source>
</evidence>
<feature type="compositionally biased region" description="Polar residues" evidence="5">
    <location>
        <begin position="265"/>
        <end position="277"/>
    </location>
</feature>
<organism evidence="7 8">
    <name type="scientific">Rhodamnia argentea</name>
    <dbReference type="NCBI Taxonomy" id="178133"/>
    <lineage>
        <taxon>Eukaryota</taxon>
        <taxon>Viridiplantae</taxon>
        <taxon>Streptophyta</taxon>
        <taxon>Embryophyta</taxon>
        <taxon>Tracheophyta</taxon>
        <taxon>Spermatophyta</taxon>
        <taxon>Magnoliopsida</taxon>
        <taxon>eudicotyledons</taxon>
        <taxon>Gunneridae</taxon>
        <taxon>Pentapetalae</taxon>
        <taxon>rosids</taxon>
        <taxon>malvids</taxon>
        <taxon>Myrtales</taxon>
        <taxon>Myrtaceae</taxon>
        <taxon>Myrtoideae</taxon>
        <taxon>Myrteae</taxon>
        <taxon>Australasian group</taxon>
        <taxon>Rhodamnia</taxon>
    </lineage>
</organism>
<gene>
    <name evidence="8" type="primary">LOC115733871</name>
</gene>
<evidence type="ECO:0000256" key="1">
    <source>
        <dbReference type="ARBA" id="ARBA00004123"/>
    </source>
</evidence>
<name>A0ABM3H6A7_9MYRT</name>
<feature type="compositionally biased region" description="Basic and acidic residues" evidence="5">
    <location>
        <begin position="252"/>
        <end position="264"/>
    </location>
</feature>
<reference evidence="7" key="1">
    <citation type="submission" date="2025-05" db="UniProtKB">
        <authorList>
            <consortium name="RefSeq"/>
        </authorList>
    </citation>
    <scope>NUCLEOTIDE SEQUENCE [LARGE SCALE GENOMIC DNA]</scope>
</reference>
<dbReference type="PANTHER" id="PTHR12565:SF444">
    <property type="entry name" value="TRANSCRIPTION FACTOR BHLH62-RELATED"/>
    <property type="match status" value="1"/>
</dbReference>
<sequence length="570" mass="61708">MENAFFVCGGTLVPPPTLQVESSSSSPMLFLSTWQSLSSALDAQSSELNCLYNPSWEKSTTDRGLAKFDSALTSIGSSPAGSTSNSNLSSDSLVMRELVGKLGGVGNSSELPPHSHHLFAAMPAKADSHFGGDNRANNSCYSTPVNSPPKLNVPPVMDHLFQDSHHLPKLGHAVMPLNSGLAEFSPDPGFAERAARLSCFGSRSFNGRSGQFGMKYDEIVNRSMPPMANRKLARVSSSPSLKALESQMAAEQNKDSPPQDREELSNSQGGSSLSEQIPSEEIGLRASSDAGSRKRKVAPKGKAKGSAGTLPSSTDAKVDEDHENSDAKRCKHDESVGNENCSGKAEHGLKGSTGAASEKDKQTKTEVKDYIHVRARRGQATDSHSLAERVRREKISERMKILQDLVPGCNKVTGKALMLDEIINYVQSLQHQVESLSMKLASVNTSPDYKVDALMSKEMFQSNGAIQYPILPPDSSAASVLYGHRQHQENAAVYNNITEGRPTQYPMDPLNELQFPPLEGSNDHFPASFCGDDLQMLVQMGFGQEMLTEAAMDHRKNQGQNQISPMKIEL</sequence>
<accession>A0ABM3H6A7</accession>
<protein>
    <submittedName>
        <fullName evidence="8">Transcription factor bHLH62-like isoform X1</fullName>
    </submittedName>
</protein>
<dbReference type="Gene3D" id="4.10.280.10">
    <property type="entry name" value="Helix-loop-helix DNA-binding domain"/>
    <property type="match status" value="1"/>
</dbReference>